<organism evidence="5 6">
    <name type="scientific">Neocallimastix californiae</name>
    <dbReference type="NCBI Taxonomy" id="1754190"/>
    <lineage>
        <taxon>Eukaryota</taxon>
        <taxon>Fungi</taxon>
        <taxon>Fungi incertae sedis</taxon>
        <taxon>Chytridiomycota</taxon>
        <taxon>Chytridiomycota incertae sedis</taxon>
        <taxon>Neocallimastigomycetes</taxon>
        <taxon>Neocallimastigales</taxon>
        <taxon>Neocallimastigaceae</taxon>
        <taxon>Neocallimastix</taxon>
    </lineage>
</organism>
<dbReference type="STRING" id="1754190.A0A1Y2D4F1"/>
<evidence type="ECO:0000259" key="3">
    <source>
        <dbReference type="Pfam" id="PF22675"/>
    </source>
</evidence>
<feature type="compositionally biased region" description="Polar residues" evidence="2">
    <location>
        <begin position="394"/>
        <end position="414"/>
    </location>
</feature>
<evidence type="ECO:0000259" key="4">
    <source>
        <dbReference type="Pfam" id="PF23469"/>
    </source>
</evidence>
<dbReference type="Gene3D" id="3.30.1370.10">
    <property type="entry name" value="K Homology domain, type 1"/>
    <property type="match status" value="2"/>
</dbReference>
<feature type="compositionally biased region" description="Low complexity" evidence="2">
    <location>
        <begin position="85"/>
        <end position="103"/>
    </location>
</feature>
<dbReference type="Proteomes" id="UP000193920">
    <property type="component" value="Unassembled WGS sequence"/>
</dbReference>
<dbReference type="SUPFAM" id="SSF54791">
    <property type="entry name" value="Eukaryotic type KH-domain (KH-domain type I)"/>
    <property type="match status" value="2"/>
</dbReference>
<feature type="region of interest" description="Disordered" evidence="2">
    <location>
        <begin position="82"/>
        <end position="116"/>
    </location>
</feature>
<feature type="region of interest" description="Disordered" evidence="2">
    <location>
        <begin position="379"/>
        <end position="473"/>
    </location>
</feature>
<dbReference type="GO" id="GO:0003723">
    <property type="term" value="F:RNA binding"/>
    <property type="evidence" value="ECO:0007669"/>
    <property type="project" value="UniProtKB-UniRule"/>
</dbReference>
<dbReference type="InterPro" id="IPR056149">
    <property type="entry name" value="PRP5/DDX46/KHDC4_KH"/>
</dbReference>
<dbReference type="CDD" id="cd22386">
    <property type="entry name" value="KH-I_KHDC4_rpt2"/>
    <property type="match status" value="1"/>
</dbReference>
<reference evidence="5 6" key="1">
    <citation type="submission" date="2016-08" db="EMBL/GenBank/DDBJ databases">
        <title>A Parts List for Fungal Cellulosomes Revealed by Comparative Genomics.</title>
        <authorList>
            <consortium name="DOE Joint Genome Institute"/>
            <person name="Haitjema C.H."/>
            <person name="Gilmore S.P."/>
            <person name="Henske J.K."/>
            <person name="Solomon K.V."/>
            <person name="De Groot R."/>
            <person name="Kuo A."/>
            <person name="Mondo S.J."/>
            <person name="Salamov A.A."/>
            <person name="Labutti K."/>
            <person name="Zhao Z."/>
            <person name="Chiniquy J."/>
            <person name="Barry K."/>
            <person name="Brewer H.M."/>
            <person name="Purvine S.O."/>
            <person name="Wright A.T."/>
            <person name="Boxma B."/>
            <person name="Van Alen T."/>
            <person name="Hackstein J.H."/>
            <person name="Baker S.E."/>
            <person name="Grigoriev I.V."/>
            <person name="O'Malley M.A."/>
        </authorList>
    </citation>
    <scope>NUCLEOTIDE SEQUENCE [LARGE SCALE GENOMIC DNA]</scope>
    <source>
        <strain evidence="5 6">G1</strain>
    </source>
</reference>
<dbReference type="InterPro" id="IPR055256">
    <property type="entry name" value="KH_1_KHDC4/BBP-like"/>
</dbReference>
<dbReference type="PANTHER" id="PTHR15744">
    <property type="entry name" value="BLOM7"/>
    <property type="match status" value="1"/>
</dbReference>
<protein>
    <recommendedName>
        <fullName evidence="7">K Homology domain-containing protein</fullName>
    </recommendedName>
</protein>
<dbReference type="FunFam" id="3.30.1370.10:FF:000037">
    <property type="entry name" value="KH domain protein"/>
    <property type="match status" value="1"/>
</dbReference>
<dbReference type="GO" id="GO:0005634">
    <property type="term" value="C:nucleus"/>
    <property type="evidence" value="ECO:0007669"/>
    <property type="project" value="InterPro"/>
</dbReference>
<feature type="compositionally biased region" description="Pro residues" evidence="2">
    <location>
        <begin position="503"/>
        <end position="521"/>
    </location>
</feature>
<sequence>MVTVDNKIRKRKWDDQGSPNEYEVATPPNPSDALAAAKLQNTNSNLTSPVPNDTSKGSNSIQQQVNEELSKIAANLQSKGINIKSNNSTTPTTNNPIASNTSSVSPSLPDTSKDSNSIQQQVNEELAKIAANLQAKGINIKNNNLTSTTTATTTTTTTSVIVNSNSDSYNLNDKSSNKGKFFKNVEINDVKNRYMLTKASFLDKLQEETKAEIITRGKYYPNKSMATPKDPPLHLHVAAETQEILDKALEKIQEIIDSAPPVIVHTDTTTSAYHKPAGQTSKRFHQAKVFIGIDDRSFNTKLKLIGIQGANVKHIHRETGARLQLRGKGSGFIEPTSGTEAFEPMFFQISSVTEEGLEKAKQLVDDLIKTVKAEYEKFKQYKGNRPNNPRPHYNTYNQNPYGNTYRNLNMTNPYQAPGYSYPGYTYPPPPPPQTGADSAYQAAPPPPLPTATTGSTQTQTVATTTATPPVPQTYPQSYYQAPAGAQGQYSYYYNPYYYYQPPLPTSAPPLPTSTSPPPPPTTSNDSSAQPPLPSTPYKPSSPDTK</sequence>
<evidence type="ECO:0000256" key="2">
    <source>
        <dbReference type="SAM" id="MobiDB-lite"/>
    </source>
</evidence>
<feature type="domain" description="KHDC4/BBP-like KH-domain type I" evidence="3">
    <location>
        <begin position="295"/>
        <end position="369"/>
    </location>
</feature>
<dbReference type="EMBL" id="MCOG01000088">
    <property type="protein sequence ID" value="ORY54140.1"/>
    <property type="molecule type" value="Genomic_DNA"/>
</dbReference>
<comment type="caution">
    <text evidence="5">The sequence shown here is derived from an EMBL/GenBank/DDBJ whole genome shotgun (WGS) entry which is preliminary data.</text>
</comment>
<proteinExistence type="predicted"/>
<dbReference type="PROSITE" id="PS50084">
    <property type="entry name" value="KH_TYPE_1"/>
    <property type="match status" value="1"/>
</dbReference>
<gene>
    <name evidence="5" type="ORF">LY90DRAFT_507875</name>
</gene>
<keyword evidence="1" id="KW-0694">RNA-binding</keyword>
<keyword evidence="6" id="KW-1185">Reference proteome</keyword>
<evidence type="ECO:0008006" key="7">
    <source>
        <dbReference type="Google" id="ProtNLM"/>
    </source>
</evidence>
<dbReference type="Pfam" id="PF22675">
    <property type="entry name" value="KH-I_KHDC4-BBP"/>
    <property type="match status" value="1"/>
</dbReference>
<evidence type="ECO:0000313" key="5">
    <source>
        <dbReference type="EMBL" id="ORY54140.1"/>
    </source>
</evidence>
<dbReference type="PANTHER" id="PTHR15744:SF0">
    <property type="entry name" value="KH HOMOLOGY DOMAIN-CONTAINING PROTEIN 4"/>
    <property type="match status" value="1"/>
</dbReference>
<feature type="domain" description="ATP-dependent RNA helicase PRP5/DDX46/KHDC4 KH" evidence="4">
    <location>
        <begin position="183"/>
        <end position="259"/>
    </location>
</feature>
<evidence type="ECO:0000313" key="6">
    <source>
        <dbReference type="Proteomes" id="UP000193920"/>
    </source>
</evidence>
<dbReference type="InterPro" id="IPR036612">
    <property type="entry name" value="KH_dom_type_1_sf"/>
</dbReference>
<evidence type="ECO:0000256" key="1">
    <source>
        <dbReference type="PROSITE-ProRule" id="PRU00117"/>
    </source>
</evidence>
<feature type="region of interest" description="Disordered" evidence="2">
    <location>
        <begin position="503"/>
        <end position="545"/>
    </location>
</feature>
<accession>A0A1Y2D4F1</accession>
<dbReference type="Pfam" id="PF23469">
    <property type="entry name" value="KH_12"/>
    <property type="match status" value="1"/>
</dbReference>
<dbReference type="InterPro" id="IPR047889">
    <property type="entry name" value="KHDC4_KH-I_second"/>
</dbReference>
<feature type="compositionally biased region" description="Polar residues" evidence="2">
    <location>
        <begin position="104"/>
        <end position="116"/>
    </location>
</feature>
<dbReference type="OrthoDB" id="397265at2759"/>
<dbReference type="InterPro" id="IPR031121">
    <property type="entry name" value="RIK/BLOM7"/>
</dbReference>
<feature type="region of interest" description="Disordered" evidence="2">
    <location>
        <begin position="43"/>
        <end position="62"/>
    </location>
</feature>
<feature type="compositionally biased region" description="Low complexity" evidence="2">
    <location>
        <begin position="450"/>
        <end position="467"/>
    </location>
</feature>
<name>A0A1Y2D4F1_9FUNG</name>
<dbReference type="AlphaFoldDB" id="A0A1Y2D4F1"/>
<feature type="region of interest" description="Disordered" evidence="2">
    <location>
        <begin position="1"/>
        <end position="33"/>
    </location>
</feature>